<feature type="domain" description="Fe2OG dioxygenase" evidence="6">
    <location>
        <begin position="212"/>
        <end position="310"/>
    </location>
</feature>
<dbReference type="InterPro" id="IPR027443">
    <property type="entry name" value="IPNS-like_sf"/>
</dbReference>
<dbReference type="InterPro" id="IPR005123">
    <property type="entry name" value="Oxoglu/Fe-dep_dioxygenase_dom"/>
</dbReference>
<keyword evidence="3" id="KW-0847">Vitamin C</keyword>
<evidence type="ECO:0000256" key="1">
    <source>
        <dbReference type="ARBA" id="ARBA00008056"/>
    </source>
</evidence>
<organism evidence="7 8">
    <name type="scientific">Acacia crassicarpa</name>
    <name type="common">northern wattle</name>
    <dbReference type="NCBI Taxonomy" id="499986"/>
    <lineage>
        <taxon>Eukaryota</taxon>
        <taxon>Viridiplantae</taxon>
        <taxon>Streptophyta</taxon>
        <taxon>Embryophyta</taxon>
        <taxon>Tracheophyta</taxon>
        <taxon>Spermatophyta</taxon>
        <taxon>Magnoliopsida</taxon>
        <taxon>eudicotyledons</taxon>
        <taxon>Gunneridae</taxon>
        <taxon>Pentapetalae</taxon>
        <taxon>rosids</taxon>
        <taxon>fabids</taxon>
        <taxon>Fabales</taxon>
        <taxon>Fabaceae</taxon>
        <taxon>Caesalpinioideae</taxon>
        <taxon>mimosoid clade</taxon>
        <taxon>Acacieae</taxon>
        <taxon>Acacia</taxon>
    </lineage>
</organism>
<name>A0AAE1MK22_9FABA</name>
<reference evidence="7" key="1">
    <citation type="submission" date="2023-10" db="EMBL/GenBank/DDBJ databases">
        <title>Chromosome-level genome of the transformable northern wattle, Acacia crassicarpa.</title>
        <authorList>
            <person name="Massaro I."/>
            <person name="Sinha N.R."/>
            <person name="Poethig S."/>
            <person name="Leichty A.R."/>
        </authorList>
    </citation>
    <scope>NUCLEOTIDE SEQUENCE</scope>
    <source>
        <strain evidence="7">Acra3RX</strain>
        <tissue evidence="7">Leaf</tissue>
    </source>
</reference>
<keyword evidence="2 5" id="KW-0479">Metal-binding</keyword>
<dbReference type="GO" id="GO:0031418">
    <property type="term" value="F:L-ascorbic acid binding"/>
    <property type="evidence" value="ECO:0007669"/>
    <property type="project" value="UniProtKB-KW"/>
</dbReference>
<comment type="caution">
    <text evidence="7">The sequence shown here is derived from an EMBL/GenBank/DDBJ whole genome shotgun (WGS) entry which is preliminary data.</text>
</comment>
<dbReference type="GO" id="GO:0046872">
    <property type="term" value="F:metal ion binding"/>
    <property type="evidence" value="ECO:0007669"/>
    <property type="project" value="UniProtKB-KW"/>
</dbReference>
<dbReference type="PANTHER" id="PTHR47991">
    <property type="entry name" value="OXOGLUTARATE/IRON-DEPENDENT DIOXYGENASE"/>
    <property type="match status" value="1"/>
</dbReference>
<keyword evidence="5" id="KW-0560">Oxidoreductase</keyword>
<accession>A0AAE1MK22</accession>
<dbReference type="InterPro" id="IPR050295">
    <property type="entry name" value="Plant_2OG-oxidoreductases"/>
</dbReference>
<evidence type="ECO:0000256" key="3">
    <source>
        <dbReference type="ARBA" id="ARBA00022896"/>
    </source>
</evidence>
<dbReference type="Proteomes" id="UP001293593">
    <property type="component" value="Unassembled WGS sequence"/>
</dbReference>
<keyword evidence="4 5" id="KW-0408">Iron</keyword>
<gene>
    <name evidence="7" type="ORF">QN277_024341</name>
</gene>
<keyword evidence="8" id="KW-1185">Reference proteome</keyword>
<evidence type="ECO:0000259" key="6">
    <source>
        <dbReference type="PROSITE" id="PS51471"/>
    </source>
</evidence>
<dbReference type="SUPFAM" id="SSF51197">
    <property type="entry name" value="Clavaminate synthase-like"/>
    <property type="match status" value="1"/>
</dbReference>
<dbReference type="GO" id="GO:0016491">
    <property type="term" value="F:oxidoreductase activity"/>
    <property type="evidence" value="ECO:0007669"/>
    <property type="project" value="UniProtKB-KW"/>
</dbReference>
<dbReference type="Pfam" id="PF14226">
    <property type="entry name" value="DIOX_N"/>
    <property type="match status" value="1"/>
</dbReference>
<comment type="similarity">
    <text evidence="1 5">Belongs to the iron/ascorbate-dependent oxidoreductase family.</text>
</comment>
<sequence length="357" mass="40366">MAQASLVPAEILLARRVQEMVLNGEELPPPYVCRDDDPTQVISPTLCSIPIIDFALLSSSSPIPPDIIALQKQELQKLRLALSSWGCFQAVNHGISVSFLDEVRQVGREFFEQPMEEKNKVCKGVKEIDGYGADPVPEEGQSLDWSDRLFLSVYPQDTRNYTLWPTNPPSFRGVLEEYSRKTMEMTEVVSKGMARSLNLEENCFTNQIGEGPTLQARFNYYSTCERPDLVLGLKPHSDSTAFTILLQDHEGLQIHKDGKWFTVPTIPHALLVLLGDQMEIMSNGVFKSPVHRVLTNSERDRLSVAMFYQPAPSQEIGPEDGLVSEEQPKLFNKVKDYGTIYWDFYQRGMRALHVARV</sequence>
<evidence type="ECO:0000313" key="7">
    <source>
        <dbReference type="EMBL" id="KAK4267580.1"/>
    </source>
</evidence>
<evidence type="ECO:0000256" key="5">
    <source>
        <dbReference type="RuleBase" id="RU003682"/>
    </source>
</evidence>
<dbReference type="FunFam" id="2.60.120.330:FF:000018">
    <property type="entry name" value="2-oxoglutarate (2OG) and Fe(II)-dependent oxygenase superfamily protein"/>
    <property type="match status" value="1"/>
</dbReference>
<dbReference type="Gene3D" id="2.60.120.330">
    <property type="entry name" value="B-lactam Antibiotic, Isopenicillin N Synthase, Chain"/>
    <property type="match status" value="1"/>
</dbReference>
<dbReference type="Pfam" id="PF03171">
    <property type="entry name" value="2OG-FeII_Oxy"/>
    <property type="match status" value="1"/>
</dbReference>
<evidence type="ECO:0000313" key="8">
    <source>
        <dbReference type="Proteomes" id="UP001293593"/>
    </source>
</evidence>
<dbReference type="InterPro" id="IPR026992">
    <property type="entry name" value="DIOX_N"/>
</dbReference>
<protein>
    <recommendedName>
        <fullName evidence="6">Fe2OG dioxygenase domain-containing protein</fullName>
    </recommendedName>
</protein>
<dbReference type="AlphaFoldDB" id="A0AAE1MK22"/>
<evidence type="ECO:0000256" key="2">
    <source>
        <dbReference type="ARBA" id="ARBA00022723"/>
    </source>
</evidence>
<dbReference type="PROSITE" id="PS51471">
    <property type="entry name" value="FE2OG_OXY"/>
    <property type="match status" value="1"/>
</dbReference>
<evidence type="ECO:0000256" key="4">
    <source>
        <dbReference type="ARBA" id="ARBA00023004"/>
    </source>
</evidence>
<dbReference type="EMBL" id="JAWXYG010000007">
    <property type="protein sequence ID" value="KAK4267580.1"/>
    <property type="molecule type" value="Genomic_DNA"/>
</dbReference>
<proteinExistence type="inferred from homology"/>
<dbReference type="InterPro" id="IPR044861">
    <property type="entry name" value="IPNS-like_FE2OG_OXY"/>
</dbReference>